<keyword evidence="4" id="KW-0768">Sushi</keyword>
<dbReference type="CDD" id="cd00033">
    <property type="entry name" value="CCP"/>
    <property type="match status" value="3"/>
</dbReference>
<protein>
    <recommendedName>
        <fullName evidence="6">Sushi domain-containing protein</fullName>
    </recommendedName>
</protein>
<dbReference type="Proteomes" id="UP000008144">
    <property type="component" value="Chromosome 7"/>
</dbReference>
<accession>H2Y2W4</accession>
<dbReference type="AlphaFoldDB" id="H2Y2W4"/>
<feature type="chain" id="PRO_5003577214" description="Sushi domain-containing protein" evidence="5">
    <location>
        <begin position="25"/>
        <end position="234"/>
    </location>
</feature>
<feature type="domain" description="Sushi" evidence="6">
    <location>
        <begin position="94"/>
        <end position="151"/>
    </location>
</feature>
<dbReference type="EMBL" id="EAAA01002414">
    <property type="status" value="NOT_ANNOTATED_CDS"/>
    <property type="molecule type" value="Genomic_DNA"/>
</dbReference>
<dbReference type="PANTHER" id="PTHR45656:SF4">
    <property type="entry name" value="PROTEIN CBR-CLEC-78"/>
    <property type="match status" value="1"/>
</dbReference>
<evidence type="ECO:0000313" key="7">
    <source>
        <dbReference type="Ensembl" id="ENSCINP00000036249.1"/>
    </source>
</evidence>
<feature type="domain" description="Sushi" evidence="6">
    <location>
        <begin position="29"/>
        <end position="86"/>
    </location>
</feature>
<evidence type="ECO:0000259" key="6">
    <source>
        <dbReference type="PROSITE" id="PS50923"/>
    </source>
</evidence>
<keyword evidence="3" id="KW-1015">Disulfide bond</keyword>
<dbReference type="InParanoid" id="H2Y2W4"/>
<evidence type="ECO:0000256" key="5">
    <source>
        <dbReference type="SAM" id="SignalP"/>
    </source>
</evidence>
<evidence type="ECO:0000256" key="2">
    <source>
        <dbReference type="ARBA" id="ARBA00022737"/>
    </source>
</evidence>
<reference evidence="7" key="3">
    <citation type="submission" date="2025-08" db="UniProtKB">
        <authorList>
            <consortium name="Ensembl"/>
        </authorList>
    </citation>
    <scope>IDENTIFICATION</scope>
</reference>
<name>H2Y2W4_CIOIN</name>
<dbReference type="InterPro" id="IPR051277">
    <property type="entry name" value="SEZ6_CSMD_C4BPB_Regulators"/>
</dbReference>
<dbReference type="HOGENOM" id="CLU_1187303_0_0_1"/>
<dbReference type="GeneTree" id="ENSGT00940000165024"/>
<keyword evidence="2" id="KW-0677">Repeat</keyword>
<reference evidence="7" key="2">
    <citation type="journal article" date="2008" name="Genome Biol.">
        <title>Improved genome assembly and evidence-based global gene model set for the chordate Ciona intestinalis: new insight into intron and operon populations.</title>
        <authorList>
            <person name="Satou Y."/>
            <person name="Mineta K."/>
            <person name="Ogasawara M."/>
            <person name="Sasakura Y."/>
            <person name="Shoguchi E."/>
            <person name="Ueno K."/>
            <person name="Yamada L."/>
            <person name="Matsumoto J."/>
            <person name="Wasserscheid J."/>
            <person name="Dewar K."/>
            <person name="Wiley G.B."/>
            <person name="Macmil S.L."/>
            <person name="Roe B.A."/>
            <person name="Zeller R.W."/>
            <person name="Hastings K.E."/>
            <person name="Lemaire P."/>
            <person name="Lindquist E."/>
            <person name="Endo T."/>
            <person name="Hotta K."/>
            <person name="Inaba K."/>
        </authorList>
    </citation>
    <scope>NUCLEOTIDE SEQUENCE [LARGE SCALE GENOMIC DNA]</scope>
    <source>
        <strain evidence="7">wild type</strain>
    </source>
</reference>
<dbReference type="Pfam" id="PF00084">
    <property type="entry name" value="Sushi"/>
    <property type="match status" value="3"/>
</dbReference>
<reference evidence="8" key="1">
    <citation type="journal article" date="2002" name="Science">
        <title>The draft genome of Ciona intestinalis: insights into chordate and vertebrate origins.</title>
        <authorList>
            <person name="Dehal P."/>
            <person name="Satou Y."/>
            <person name="Campbell R.K."/>
            <person name="Chapman J."/>
            <person name="Degnan B."/>
            <person name="De Tomaso A."/>
            <person name="Davidson B."/>
            <person name="Di Gregorio A."/>
            <person name="Gelpke M."/>
            <person name="Goodstein D.M."/>
            <person name="Harafuji N."/>
            <person name="Hastings K.E."/>
            <person name="Ho I."/>
            <person name="Hotta K."/>
            <person name="Huang W."/>
            <person name="Kawashima T."/>
            <person name="Lemaire P."/>
            <person name="Martinez D."/>
            <person name="Meinertzhagen I.A."/>
            <person name="Necula S."/>
            <person name="Nonaka M."/>
            <person name="Putnam N."/>
            <person name="Rash S."/>
            <person name="Saiga H."/>
            <person name="Satake M."/>
            <person name="Terry A."/>
            <person name="Yamada L."/>
            <person name="Wang H.G."/>
            <person name="Awazu S."/>
            <person name="Azumi K."/>
            <person name="Boore J."/>
            <person name="Branno M."/>
            <person name="Chin-Bow S."/>
            <person name="DeSantis R."/>
            <person name="Doyle S."/>
            <person name="Francino P."/>
            <person name="Keys D.N."/>
            <person name="Haga S."/>
            <person name="Hayashi H."/>
            <person name="Hino K."/>
            <person name="Imai K.S."/>
            <person name="Inaba K."/>
            <person name="Kano S."/>
            <person name="Kobayashi K."/>
            <person name="Kobayashi M."/>
            <person name="Lee B.I."/>
            <person name="Makabe K.W."/>
            <person name="Manohar C."/>
            <person name="Matassi G."/>
            <person name="Medina M."/>
            <person name="Mochizuki Y."/>
            <person name="Mount S."/>
            <person name="Morishita T."/>
            <person name="Miura S."/>
            <person name="Nakayama A."/>
            <person name="Nishizaka S."/>
            <person name="Nomoto H."/>
            <person name="Ohta F."/>
            <person name="Oishi K."/>
            <person name="Rigoutsos I."/>
            <person name="Sano M."/>
            <person name="Sasaki A."/>
            <person name="Sasakura Y."/>
            <person name="Shoguchi E."/>
            <person name="Shin-i T."/>
            <person name="Spagnuolo A."/>
            <person name="Stainier D."/>
            <person name="Suzuki M.M."/>
            <person name="Tassy O."/>
            <person name="Takatori N."/>
            <person name="Tokuoka M."/>
            <person name="Yagi K."/>
            <person name="Yoshizaki F."/>
            <person name="Wada S."/>
            <person name="Zhang C."/>
            <person name="Hyatt P.D."/>
            <person name="Larimer F."/>
            <person name="Detter C."/>
            <person name="Doggett N."/>
            <person name="Glavina T."/>
            <person name="Hawkins T."/>
            <person name="Richardson P."/>
            <person name="Lucas S."/>
            <person name="Kohara Y."/>
            <person name="Levine M."/>
            <person name="Satoh N."/>
            <person name="Rokhsar D.S."/>
        </authorList>
    </citation>
    <scope>NUCLEOTIDE SEQUENCE [LARGE SCALE GENOMIC DNA]</scope>
</reference>
<dbReference type="STRING" id="7719.ENSCINP00000036249"/>
<evidence type="ECO:0000256" key="4">
    <source>
        <dbReference type="PROSITE-ProRule" id="PRU00302"/>
    </source>
</evidence>
<dbReference type="InterPro" id="IPR000436">
    <property type="entry name" value="Sushi_SCR_CCP_dom"/>
</dbReference>
<dbReference type="Gene3D" id="2.10.70.10">
    <property type="entry name" value="Complement Module, domain 1"/>
    <property type="match status" value="3"/>
</dbReference>
<keyword evidence="1 5" id="KW-0732">Signal</keyword>
<keyword evidence="8" id="KW-1185">Reference proteome</keyword>
<dbReference type="PROSITE" id="PS50923">
    <property type="entry name" value="SUSHI"/>
    <property type="match status" value="3"/>
</dbReference>
<sequence>MKQFLQTRICALAIFLLFNKPAVPQELNVKCPSFTHFSNGRIICSNSNNIGSICYFYCNETYELNGDSNTVCHSGIWSNSKPSCFRSFSTEPPILCHILQSFSNGEVSCTNGNHAGSVCSYTCFLGYKLVGNQQTVCHFQGWSATPPVCKKSTQVAARIGSCTPLQHPFHGHFTCSNAYHFLSSCIFSCQNYYKLKGSPNTRCLYSGWTNQPPQCTRDLAIKGRNTFCAYEPYP</sequence>
<evidence type="ECO:0000256" key="3">
    <source>
        <dbReference type="ARBA" id="ARBA00023157"/>
    </source>
</evidence>
<dbReference type="SMART" id="SM00032">
    <property type="entry name" value="CCP"/>
    <property type="match status" value="3"/>
</dbReference>
<evidence type="ECO:0000256" key="1">
    <source>
        <dbReference type="ARBA" id="ARBA00022729"/>
    </source>
</evidence>
<dbReference type="PANTHER" id="PTHR45656">
    <property type="entry name" value="PROTEIN CBR-CLEC-78"/>
    <property type="match status" value="1"/>
</dbReference>
<evidence type="ECO:0000313" key="8">
    <source>
        <dbReference type="Proteomes" id="UP000008144"/>
    </source>
</evidence>
<dbReference type="Ensembl" id="ENSCINT00000035809.1">
    <property type="protein sequence ID" value="ENSCINP00000036249.1"/>
    <property type="gene ID" value="ENSCING00000018780.1"/>
</dbReference>
<feature type="domain" description="Sushi" evidence="6">
    <location>
        <begin position="160"/>
        <end position="217"/>
    </location>
</feature>
<dbReference type="OMA" id="NIGSICY"/>
<feature type="signal peptide" evidence="5">
    <location>
        <begin position="1"/>
        <end position="24"/>
    </location>
</feature>
<comment type="caution">
    <text evidence="4">Lacks conserved residue(s) required for the propagation of feature annotation.</text>
</comment>
<organism evidence="7 8">
    <name type="scientific">Ciona intestinalis</name>
    <name type="common">Transparent sea squirt</name>
    <name type="synonym">Ascidia intestinalis</name>
    <dbReference type="NCBI Taxonomy" id="7719"/>
    <lineage>
        <taxon>Eukaryota</taxon>
        <taxon>Metazoa</taxon>
        <taxon>Chordata</taxon>
        <taxon>Tunicata</taxon>
        <taxon>Ascidiacea</taxon>
        <taxon>Phlebobranchia</taxon>
        <taxon>Cionidae</taxon>
        <taxon>Ciona</taxon>
    </lineage>
</organism>
<proteinExistence type="predicted"/>
<reference evidence="7" key="4">
    <citation type="submission" date="2025-09" db="UniProtKB">
        <authorList>
            <consortium name="Ensembl"/>
        </authorList>
    </citation>
    <scope>IDENTIFICATION</scope>
</reference>
<dbReference type="InterPro" id="IPR035976">
    <property type="entry name" value="Sushi/SCR/CCP_sf"/>
</dbReference>
<dbReference type="SUPFAM" id="SSF57535">
    <property type="entry name" value="Complement control module/SCR domain"/>
    <property type="match status" value="3"/>
</dbReference>